<name>A0A8J5JMY0_HOMAM</name>
<evidence type="ECO:0000313" key="2">
    <source>
        <dbReference type="Proteomes" id="UP000747542"/>
    </source>
</evidence>
<dbReference type="EMBL" id="JAHLQT010037514">
    <property type="protein sequence ID" value="KAG7157438.1"/>
    <property type="molecule type" value="Genomic_DNA"/>
</dbReference>
<keyword evidence="1" id="KW-0548">Nucleotidyltransferase</keyword>
<dbReference type="GO" id="GO:0003964">
    <property type="term" value="F:RNA-directed DNA polymerase activity"/>
    <property type="evidence" value="ECO:0007669"/>
    <property type="project" value="UniProtKB-KW"/>
</dbReference>
<comment type="caution">
    <text evidence="1">The sequence shown here is derived from an EMBL/GenBank/DDBJ whole genome shotgun (WGS) entry which is preliminary data.</text>
</comment>
<keyword evidence="1" id="KW-0695">RNA-directed DNA polymerase</keyword>
<reference evidence="1" key="1">
    <citation type="journal article" date="2021" name="Sci. Adv.">
        <title>The American lobster genome reveals insights on longevity, neural, and immune adaptations.</title>
        <authorList>
            <person name="Polinski J.M."/>
            <person name="Zimin A.V."/>
            <person name="Clark K.F."/>
            <person name="Kohn A.B."/>
            <person name="Sadowski N."/>
            <person name="Timp W."/>
            <person name="Ptitsyn A."/>
            <person name="Khanna P."/>
            <person name="Romanova D.Y."/>
            <person name="Williams P."/>
            <person name="Greenwood S.J."/>
            <person name="Moroz L.L."/>
            <person name="Walt D.R."/>
            <person name="Bodnar A.G."/>
        </authorList>
    </citation>
    <scope>NUCLEOTIDE SEQUENCE</scope>
    <source>
        <strain evidence="1">GMGI-L3</strain>
    </source>
</reference>
<accession>A0A8J5JMY0</accession>
<proteinExistence type="predicted"/>
<organism evidence="1 2">
    <name type="scientific">Homarus americanus</name>
    <name type="common">American lobster</name>
    <dbReference type="NCBI Taxonomy" id="6706"/>
    <lineage>
        <taxon>Eukaryota</taxon>
        <taxon>Metazoa</taxon>
        <taxon>Ecdysozoa</taxon>
        <taxon>Arthropoda</taxon>
        <taxon>Crustacea</taxon>
        <taxon>Multicrustacea</taxon>
        <taxon>Malacostraca</taxon>
        <taxon>Eumalacostraca</taxon>
        <taxon>Eucarida</taxon>
        <taxon>Decapoda</taxon>
        <taxon>Pleocyemata</taxon>
        <taxon>Astacidea</taxon>
        <taxon>Nephropoidea</taxon>
        <taxon>Nephropidae</taxon>
        <taxon>Homarus</taxon>
    </lineage>
</organism>
<keyword evidence="2" id="KW-1185">Reference proteome</keyword>
<keyword evidence="1" id="KW-0808">Transferase</keyword>
<gene>
    <name evidence="1" type="ORF">Hamer_G005873</name>
</gene>
<dbReference type="Proteomes" id="UP000747542">
    <property type="component" value="Unassembled WGS sequence"/>
</dbReference>
<sequence>MEGKCHKRPRKENNISDIDCDEVKDSQRNRIQPCIRGSGSTGTRLQNIKFSVKPNLVGDLILSPQDHNTAKILSEVTNHNGKTVKIIPLDPEEKTTRMVLLRYPLELPVEVIIKHPKVTKAERCVTSQDKAQTKQVLVDIKGTVPEEEDLSNWGT</sequence>
<evidence type="ECO:0000313" key="1">
    <source>
        <dbReference type="EMBL" id="KAG7157438.1"/>
    </source>
</evidence>
<protein>
    <submittedName>
        <fullName evidence="1">Putative RNA-directed DNA polymerase from mobile element jockey-like 72</fullName>
    </submittedName>
</protein>
<dbReference type="AlphaFoldDB" id="A0A8J5JMY0"/>